<keyword evidence="1" id="KW-0732">Signal</keyword>
<gene>
    <name evidence="2" type="ORF">ACFONA_10650</name>
</gene>
<feature type="signal peptide" evidence="1">
    <location>
        <begin position="1"/>
        <end position="21"/>
    </location>
</feature>
<dbReference type="RefSeq" id="WP_261294802.1">
    <property type="nucleotide sequence ID" value="NZ_JANQBK010000010.1"/>
</dbReference>
<comment type="caution">
    <text evidence="2">The sequence shown here is derived from an EMBL/GenBank/DDBJ whole genome shotgun (WGS) entry which is preliminary data.</text>
</comment>
<evidence type="ECO:0000313" key="2">
    <source>
        <dbReference type="EMBL" id="MFC3580622.1"/>
    </source>
</evidence>
<sequence>MRVSIKPMALAAFLLLAACGAGDDAPGAVSQSEQQQLNDAAAMLDANSVDANAVSIDGENEAQPQ</sequence>
<evidence type="ECO:0000313" key="3">
    <source>
        <dbReference type="Proteomes" id="UP001595713"/>
    </source>
</evidence>
<dbReference type="Proteomes" id="UP001595713">
    <property type="component" value="Unassembled WGS sequence"/>
</dbReference>
<dbReference type="PROSITE" id="PS51257">
    <property type="entry name" value="PROKAR_LIPOPROTEIN"/>
    <property type="match status" value="1"/>
</dbReference>
<protein>
    <submittedName>
        <fullName evidence="2">Uncharacterized protein</fullName>
    </submittedName>
</protein>
<organism evidence="2 3">
    <name type="scientific">Sphingomonas hylomeconis</name>
    <dbReference type="NCBI Taxonomy" id="1395958"/>
    <lineage>
        <taxon>Bacteria</taxon>
        <taxon>Pseudomonadati</taxon>
        <taxon>Pseudomonadota</taxon>
        <taxon>Alphaproteobacteria</taxon>
        <taxon>Sphingomonadales</taxon>
        <taxon>Sphingomonadaceae</taxon>
        <taxon>Sphingomonas</taxon>
    </lineage>
</organism>
<keyword evidence="3" id="KW-1185">Reference proteome</keyword>
<reference evidence="3" key="1">
    <citation type="journal article" date="2019" name="Int. J. Syst. Evol. Microbiol.">
        <title>The Global Catalogue of Microorganisms (GCM) 10K type strain sequencing project: providing services to taxonomists for standard genome sequencing and annotation.</title>
        <authorList>
            <consortium name="The Broad Institute Genomics Platform"/>
            <consortium name="The Broad Institute Genome Sequencing Center for Infectious Disease"/>
            <person name="Wu L."/>
            <person name="Ma J."/>
        </authorList>
    </citation>
    <scope>NUCLEOTIDE SEQUENCE [LARGE SCALE GENOMIC DNA]</scope>
    <source>
        <strain evidence="3">KCTC 42739</strain>
    </source>
</reference>
<dbReference type="EMBL" id="JBHRXP010000004">
    <property type="protein sequence ID" value="MFC3580622.1"/>
    <property type="molecule type" value="Genomic_DNA"/>
</dbReference>
<proteinExistence type="predicted"/>
<accession>A0ABV7SUM6</accession>
<evidence type="ECO:0000256" key="1">
    <source>
        <dbReference type="SAM" id="SignalP"/>
    </source>
</evidence>
<name>A0ABV7SUM6_9SPHN</name>
<feature type="chain" id="PRO_5045219534" evidence="1">
    <location>
        <begin position="22"/>
        <end position="65"/>
    </location>
</feature>